<reference evidence="2 3" key="1">
    <citation type="submission" date="2024-06" db="EMBL/GenBank/DDBJ databases">
        <title>The Natural Products Discovery Center: Release of the First 8490 Sequenced Strains for Exploring Actinobacteria Biosynthetic Diversity.</title>
        <authorList>
            <person name="Kalkreuter E."/>
            <person name="Kautsar S.A."/>
            <person name="Yang D."/>
            <person name="Bader C.D."/>
            <person name="Teijaro C.N."/>
            <person name="Fluegel L."/>
            <person name="Davis C.M."/>
            <person name="Simpson J.R."/>
            <person name="Lauterbach L."/>
            <person name="Steele A.D."/>
            <person name="Gui C."/>
            <person name="Meng S."/>
            <person name="Li G."/>
            <person name="Viehrig K."/>
            <person name="Ye F."/>
            <person name="Su P."/>
            <person name="Kiefer A.F."/>
            <person name="Nichols A."/>
            <person name="Cepeda A.J."/>
            <person name="Yan W."/>
            <person name="Fan B."/>
            <person name="Jiang Y."/>
            <person name="Adhikari A."/>
            <person name="Zheng C.-J."/>
            <person name="Schuster L."/>
            <person name="Cowan T.M."/>
            <person name="Smanski M.J."/>
            <person name="Chevrette M.G."/>
            <person name="De Carvalho L.P.S."/>
            <person name="Shen B."/>
        </authorList>
    </citation>
    <scope>NUCLEOTIDE SEQUENCE [LARGE SCALE GENOMIC DNA]</scope>
    <source>
        <strain evidence="2 3">NPDC033843</strain>
    </source>
</reference>
<sequence>MTQTAAAPDDDAVIRHVLQEHARLGMPVAELADSDDLYERGMTSLASVTVMLALENACDIEFADHLLRKSTFASIRAMRAAVNEMRSAGVL</sequence>
<dbReference type="EMBL" id="JBEZVE010000010">
    <property type="protein sequence ID" value="MEU3782983.1"/>
    <property type="molecule type" value="Genomic_DNA"/>
</dbReference>
<accession>A0ABV2ZKA2</accession>
<protein>
    <submittedName>
        <fullName evidence="2">Acyl carrier protein</fullName>
    </submittedName>
</protein>
<gene>
    <name evidence="2" type="ORF">AB0E89_20925</name>
</gene>
<dbReference type="InterPro" id="IPR009081">
    <property type="entry name" value="PP-bd_ACP"/>
</dbReference>
<evidence type="ECO:0000259" key="1">
    <source>
        <dbReference type="PROSITE" id="PS50075"/>
    </source>
</evidence>
<evidence type="ECO:0000313" key="2">
    <source>
        <dbReference type="EMBL" id="MEU3782983.1"/>
    </source>
</evidence>
<keyword evidence="3" id="KW-1185">Reference proteome</keyword>
<dbReference type="NCBIfam" id="NF005480">
    <property type="entry name" value="PRK07081.1"/>
    <property type="match status" value="1"/>
</dbReference>
<feature type="domain" description="Carrier" evidence="1">
    <location>
        <begin position="8"/>
        <end position="86"/>
    </location>
</feature>
<name>A0ABV2ZKA2_9ACTN</name>
<dbReference type="Pfam" id="PF00550">
    <property type="entry name" value="PP-binding"/>
    <property type="match status" value="1"/>
</dbReference>
<dbReference type="RefSeq" id="WP_361703908.1">
    <property type="nucleotide sequence ID" value="NZ_JBEZVE010000010.1"/>
</dbReference>
<organism evidence="2 3">
    <name type="scientific">Streptomyces sp. 900129855</name>
    <dbReference type="NCBI Taxonomy" id="3155129"/>
    <lineage>
        <taxon>Bacteria</taxon>
        <taxon>Bacillati</taxon>
        <taxon>Actinomycetota</taxon>
        <taxon>Actinomycetes</taxon>
        <taxon>Kitasatosporales</taxon>
        <taxon>Streptomycetaceae</taxon>
        <taxon>Streptomyces</taxon>
    </lineage>
</organism>
<dbReference type="Proteomes" id="UP001550739">
    <property type="component" value="Unassembled WGS sequence"/>
</dbReference>
<dbReference type="PROSITE" id="PS50075">
    <property type="entry name" value="CARRIER"/>
    <property type="match status" value="1"/>
</dbReference>
<dbReference type="Gene3D" id="1.10.1200.10">
    <property type="entry name" value="ACP-like"/>
    <property type="match status" value="1"/>
</dbReference>
<dbReference type="InterPro" id="IPR036736">
    <property type="entry name" value="ACP-like_sf"/>
</dbReference>
<proteinExistence type="predicted"/>
<dbReference type="SUPFAM" id="SSF47336">
    <property type="entry name" value="ACP-like"/>
    <property type="match status" value="1"/>
</dbReference>
<comment type="caution">
    <text evidence="2">The sequence shown here is derived from an EMBL/GenBank/DDBJ whole genome shotgun (WGS) entry which is preliminary data.</text>
</comment>
<evidence type="ECO:0000313" key="3">
    <source>
        <dbReference type="Proteomes" id="UP001550739"/>
    </source>
</evidence>